<evidence type="ECO:0000313" key="1">
    <source>
        <dbReference type="EMBL" id="GAI83486.1"/>
    </source>
</evidence>
<dbReference type="GO" id="GO:0006261">
    <property type="term" value="P:DNA-templated DNA replication"/>
    <property type="evidence" value="ECO:0007669"/>
    <property type="project" value="TreeGrafter"/>
</dbReference>
<comment type="caution">
    <text evidence="1">The sequence shown here is derived from an EMBL/GenBank/DDBJ whole genome shotgun (WGS) entry which is preliminary data.</text>
</comment>
<sequence>GHDIIKKRLIRTVKDNRISHAQLFTGPEGSGSLALAIAFAQYVSCLDPEESDSCGTCVSCQKYMKLIHPDLHFVYPVATTKTITKDPVSDDFINDWRSFILDNPYQGQEQWYEYIGVGNKQGIISKNESYKIIRKLSLKAFESEYKVMIIWLPEKMNQVAANKLLKIIEEPPPKTLFLLVSEDPGKILPTILSRTIINKIPKIDKNSLFNTLKGRFLISNDELKKTVQLADGNYLQAVDLLSEEENNLDNFRMFTQIMRLCYAGKIIEIIKWVDEVSIKGREKQKSLLAYALRMIRENFMLNLAKGQNEKIIQLSGEEAEFSKKFYPFIHENNVYEIAEEFNSAHFNIVSNANSKIVFLDLTLKIIKLIKT</sequence>
<proteinExistence type="predicted"/>
<dbReference type="PANTHER" id="PTHR11669:SF8">
    <property type="entry name" value="DNA POLYMERASE III SUBUNIT DELTA"/>
    <property type="match status" value="1"/>
</dbReference>
<feature type="non-terminal residue" evidence="1">
    <location>
        <position position="1"/>
    </location>
</feature>
<dbReference type="AlphaFoldDB" id="X1SWK0"/>
<name>X1SWK0_9ZZZZ</name>
<dbReference type="Gene3D" id="3.40.50.300">
    <property type="entry name" value="P-loop containing nucleotide triphosphate hydrolases"/>
    <property type="match status" value="1"/>
</dbReference>
<dbReference type="EMBL" id="BARW01006998">
    <property type="protein sequence ID" value="GAI83486.1"/>
    <property type="molecule type" value="Genomic_DNA"/>
</dbReference>
<accession>X1SWK0</accession>
<gene>
    <name evidence="1" type="ORF">S12H4_14652</name>
</gene>
<dbReference type="PANTHER" id="PTHR11669">
    <property type="entry name" value="REPLICATION FACTOR C / DNA POLYMERASE III GAMMA-TAU SUBUNIT"/>
    <property type="match status" value="1"/>
</dbReference>
<dbReference type="SUPFAM" id="SSF52540">
    <property type="entry name" value="P-loop containing nucleoside triphosphate hydrolases"/>
    <property type="match status" value="1"/>
</dbReference>
<evidence type="ECO:0008006" key="2">
    <source>
        <dbReference type="Google" id="ProtNLM"/>
    </source>
</evidence>
<protein>
    <recommendedName>
        <fullName evidence="2">DNA polymerase III subunit delta</fullName>
    </recommendedName>
</protein>
<reference evidence="1" key="1">
    <citation type="journal article" date="2014" name="Front. Microbiol.">
        <title>High frequency of phylogenetically diverse reductive dehalogenase-homologous genes in deep subseafloor sedimentary metagenomes.</title>
        <authorList>
            <person name="Kawai M."/>
            <person name="Futagami T."/>
            <person name="Toyoda A."/>
            <person name="Takaki Y."/>
            <person name="Nishi S."/>
            <person name="Hori S."/>
            <person name="Arai W."/>
            <person name="Tsubouchi T."/>
            <person name="Morono Y."/>
            <person name="Uchiyama I."/>
            <person name="Ito T."/>
            <person name="Fujiyama A."/>
            <person name="Inagaki F."/>
            <person name="Takami H."/>
        </authorList>
    </citation>
    <scope>NUCLEOTIDE SEQUENCE</scope>
    <source>
        <strain evidence="1">Expedition CK06-06</strain>
    </source>
</reference>
<organism evidence="1">
    <name type="scientific">marine sediment metagenome</name>
    <dbReference type="NCBI Taxonomy" id="412755"/>
    <lineage>
        <taxon>unclassified sequences</taxon>
        <taxon>metagenomes</taxon>
        <taxon>ecological metagenomes</taxon>
    </lineage>
</organism>
<dbReference type="InterPro" id="IPR050238">
    <property type="entry name" value="DNA_Rep/Repair_Clamp_Loader"/>
</dbReference>
<dbReference type="Pfam" id="PF13177">
    <property type="entry name" value="DNA_pol3_delta2"/>
    <property type="match status" value="1"/>
</dbReference>
<dbReference type="InterPro" id="IPR027417">
    <property type="entry name" value="P-loop_NTPase"/>
</dbReference>